<gene>
    <name evidence="2" type="ORF">GT347_19610</name>
</gene>
<organism evidence="2 3">
    <name type="scientific">Xylophilus rhododendri</name>
    <dbReference type="NCBI Taxonomy" id="2697032"/>
    <lineage>
        <taxon>Bacteria</taxon>
        <taxon>Pseudomonadati</taxon>
        <taxon>Pseudomonadota</taxon>
        <taxon>Betaproteobacteria</taxon>
        <taxon>Burkholderiales</taxon>
        <taxon>Xylophilus</taxon>
    </lineage>
</organism>
<evidence type="ECO:0000313" key="2">
    <source>
        <dbReference type="EMBL" id="QHI99992.1"/>
    </source>
</evidence>
<sequence>MRHFTQARHGAPWQATTPEKTVPKMSARNAASPPSAILIRSFGGLRVYDLKANRVEGACRTIGLGARQRQLLRWLLLARWGAPLEVTAVADAMWPGADGAAAASNFASAIRRLRVLLGGPASILIEDGTVALDHGCCGSDLDLLHGDMAESLAAFGRERAEQLVWRLLEDLAGDNPVLLAPPDNQDMAERIAAVGLAWSRLVMRLSQVLQCGPGARLVMQLCERLERHRMADPQLMAQWQSMARRLDAERPQTAIPFPHETHKARAHCP</sequence>
<dbReference type="AlphaFoldDB" id="A0A857JAI5"/>
<evidence type="ECO:0008006" key="4">
    <source>
        <dbReference type="Google" id="ProtNLM"/>
    </source>
</evidence>
<proteinExistence type="predicted"/>
<reference evidence="2 3" key="1">
    <citation type="submission" date="2020-01" db="EMBL/GenBank/DDBJ databases">
        <title>Genome sequencing of strain KACC 21265.</title>
        <authorList>
            <person name="Heo J."/>
            <person name="Kim S.-J."/>
            <person name="Kim J.-S."/>
            <person name="Hong S.-B."/>
            <person name="Kwon S.-W."/>
        </authorList>
    </citation>
    <scope>NUCLEOTIDE SEQUENCE [LARGE SCALE GENOMIC DNA]</scope>
    <source>
        <strain evidence="2 3">KACC 21265</strain>
    </source>
</reference>
<keyword evidence="3" id="KW-1185">Reference proteome</keyword>
<dbReference type="RefSeq" id="WP_160553803.1">
    <property type="nucleotide sequence ID" value="NZ_CP047650.1"/>
</dbReference>
<name>A0A857JAI5_9BURK</name>
<dbReference type="InterPro" id="IPR036388">
    <property type="entry name" value="WH-like_DNA-bd_sf"/>
</dbReference>
<feature type="region of interest" description="Disordered" evidence="1">
    <location>
        <begin position="1"/>
        <end position="29"/>
    </location>
</feature>
<dbReference type="Proteomes" id="UP000464787">
    <property type="component" value="Chromosome"/>
</dbReference>
<dbReference type="Gene3D" id="1.10.10.10">
    <property type="entry name" value="Winged helix-like DNA-binding domain superfamily/Winged helix DNA-binding domain"/>
    <property type="match status" value="1"/>
</dbReference>
<dbReference type="EMBL" id="CP047650">
    <property type="protein sequence ID" value="QHI99992.1"/>
    <property type="molecule type" value="Genomic_DNA"/>
</dbReference>
<accession>A0A857JAI5</accession>
<evidence type="ECO:0000313" key="3">
    <source>
        <dbReference type="Proteomes" id="UP000464787"/>
    </source>
</evidence>
<evidence type="ECO:0000256" key="1">
    <source>
        <dbReference type="SAM" id="MobiDB-lite"/>
    </source>
</evidence>
<protein>
    <recommendedName>
        <fullName evidence="4">Bacterial transcriptional activator domain-containing protein</fullName>
    </recommendedName>
</protein>
<dbReference type="KEGG" id="xyk:GT347_19610"/>